<dbReference type="Pfam" id="PF25273">
    <property type="entry name" value="DUF7869"/>
    <property type="match status" value="1"/>
</dbReference>
<protein>
    <recommendedName>
        <fullName evidence="1">DUF7869 domain-containing protein</fullName>
    </recommendedName>
</protein>
<reference evidence="2 3" key="1">
    <citation type="submission" date="2021-07" db="EMBL/GenBank/DDBJ databases">
        <authorList>
            <person name="Imarazene B."/>
            <person name="Zahm M."/>
            <person name="Klopp C."/>
            <person name="Cabau C."/>
            <person name="Beille S."/>
            <person name="Jouanno E."/>
            <person name="Castinel A."/>
            <person name="Lluch J."/>
            <person name="Gil L."/>
            <person name="Kuchtly C."/>
            <person name="Lopez Roques C."/>
            <person name="Donnadieu C."/>
            <person name="Parrinello H."/>
            <person name="Journot L."/>
            <person name="Du K."/>
            <person name="Schartl M."/>
            <person name="Retaux S."/>
            <person name="Guiguen Y."/>
        </authorList>
    </citation>
    <scope>NUCLEOTIDE SEQUENCE [LARGE SCALE GENOMIC DNA]</scope>
    <source>
        <strain evidence="2">Pach_M1</strain>
        <tissue evidence="2">Testis</tissue>
    </source>
</reference>
<dbReference type="InterPro" id="IPR057191">
    <property type="entry name" value="DUF7869"/>
</dbReference>
<feature type="domain" description="DUF7869" evidence="1">
    <location>
        <begin position="392"/>
        <end position="499"/>
    </location>
</feature>
<name>A0A8T2LKQ3_ASTMX</name>
<evidence type="ECO:0000313" key="2">
    <source>
        <dbReference type="EMBL" id="KAG9272353.1"/>
    </source>
</evidence>
<sequence length="609" mass="70761">MAHNGSELVDAHCSRNISGQEDAADGQDQMAHNGSELVEGNKENDVAEEALGGESRMGRPKRRTNTETWKVNTQKRRRMMGQSYLGRRQNEEVTREERKMGRPCQSVFCRKSKKLHCEAIQEADREAIFKYFWEKLDWRERKIYVVSLVDVGPVRRRRTGEEQSRRSASILCHLKVDGKRTRVCQSMFLSTLGIKQWCFLSWVGRREPEKIKKTSIRNEEVEFLQQFLKDLPKVPSHYCRSSSTKMYLEPLFKSISHLHSEYTHACAENNVQSLSRQVFSSIFNKLNLSLFHPKKDQCNTCCSYKVGNIDAGTWEEHCRKKESARVSKQEDKNNATEKTMVVCMDLQGLLLCPKLQASALYYKTKLGVHNFTMYNMATHDATNYLWHEGEGGLTANEFASCIIHFLEEHSMHDEYILWSDGCSYQNRNIVLSNALLKFATEKQKVVTQKYLEKGHTQMECDSVHSVIERRLRDRDIHVPAEYATVIRAARSNPRPYNVQYVNHSFFQDYSKLKLCKSIRPGKNPGESTVFDLRAIRYNVDGTMDYKTVHADDWTPYLSPTLRKRNSDTTVLPLYTSSLRIKALKYKHLQELKNFIPKDFHGFYDSLNYE</sequence>
<comment type="caution">
    <text evidence="2">The sequence shown here is derived from an EMBL/GenBank/DDBJ whole genome shotgun (WGS) entry which is preliminary data.</text>
</comment>
<dbReference type="PANTHER" id="PTHR10773">
    <property type="entry name" value="DNA-DIRECTED RNA POLYMERASES I, II, AND III SUBUNIT RPABC2"/>
    <property type="match status" value="1"/>
</dbReference>
<evidence type="ECO:0000313" key="3">
    <source>
        <dbReference type="Proteomes" id="UP000752171"/>
    </source>
</evidence>
<dbReference type="Proteomes" id="UP000752171">
    <property type="component" value="Unassembled WGS sequence"/>
</dbReference>
<gene>
    <name evidence="2" type="ORF">AMEX_G13344</name>
</gene>
<dbReference type="PANTHER" id="PTHR10773:SF19">
    <property type="match status" value="1"/>
</dbReference>
<proteinExistence type="predicted"/>
<dbReference type="EMBL" id="JAICCE010000010">
    <property type="protein sequence ID" value="KAG9272353.1"/>
    <property type="molecule type" value="Genomic_DNA"/>
</dbReference>
<organism evidence="2 3">
    <name type="scientific">Astyanax mexicanus</name>
    <name type="common">Blind cave fish</name>
    <name type="synonym">Astyanax fasciatus mexicanus</name>
    <dbReference type="NCBI Taxonomy" id="7994"/>
    <lineage>
        <taxon>Eukaryota</taxon>
        <taxon>Metazoa</taxon>
        <taxon>Chordata</taxon>
        <taxon>Craniata</taxon>
        <taxon>Vertebrata</taxon>
        <taxon>Euteleostomi</taxon>
        <taxon>Actinopterygii</taxon>
        <taxon>Neopterygii</taxon>
        <taxon>Teleostei</taxon>
        <taxon>Ostariophysi</taxon>
        <taxon>Characiformes</taxon>
        <taxon>Characoidei</taxon>
        <taxon>Acestrorhamphidae</taxon>
        <taxon>Acestrorhamphinae</taxon>
        <taxon>Astyanax</taxon>
    </lineage>
</organism>
<accession>A0A8T2LKQ3</accession>
<dbReference type="AlphaFoldDB" id="A0A8T2LKQ3"/>
<evidence type="ECO:0000259" key="1">
    <source>
        <dbReference type="Pfam" id="PF25273"/>
    </source>
</evidence>